<proteinExistence type="inferred from homology"/>
<dbReference type="PANTHER" id="PTHR22589">
    <property type="entry name" value="CARNITINE O-ACYLTRANSFERASE"/>
    <property type="match status" value="1"/>
</dbReference>
<evidence type="ECO:0000313" key="9">
    <source>
        <dbReference type="Proteomes" id="UP000076738"/>
    </source>
</evidence>
<dbReference type="PROSITE" id="PS00439">
    <property type="entry name" value="ACYLTRANSF_C_1"/>
    <property type="match status" value="1"/>
</dbReference>
<reference evidence="8 9" key="1">
    <citation type="journal article" date="2016" name="Mol. Biol. Evol.">
        <title>Comparative Genomics of Early-Diverging Mushroom-Forming Fungi Provides Insights into the Origins of Lignocellulose Decay Capabilities.</title>
        <authorList>
            <person name="Nagy L.G."/>
            <person name="Riley R."/>
            <person name="Tritt A."/>
            <person name="Adam C."/>
            <person name="Daum C."/>
            <person name="Floudas D."/>
            <person name="Sun H."/>
            <person name="Yadav J.S."/>
            <person name="Pangilinan J."/>
            <person name="Larsson K.H."/>
            <person name="Matsuura K."/>
            <person name="Barry K."/>
            <person name="Labutti K."/>
            <person name="Kuo R."/>
            <person name="Ohm R.A."/>
            <person name="Bhattacharya S.S."/>
            <person name="Shirouzu T."/>
            <person name="Yoshinaga Y."/>
            <person name="Martin F.M."/>
            <person name="Grigoriev I.V."/>
            <person name="Hibbett D.S."/>
        </authorList>
    </citation>
    <scope>NUCLEOTIDE SEQUENCE [LARGE SCALE GENOMIC DNA]</scope>
    <source>
        <strain evidence="8 9">TUFC12733</strain>
    </source>
</reference>
<feature type="active site" description="Proton acceptor" evidence="4">
    <location>
        <position position="362"/>
    </location>
</feature>
<comment type="similarity">
    <text evidence="1 5">Belongs to the carnitine/choline acetyltransferase family.</text>
</comment>
<dbReference type="SUPFAM" id="SSF52777">
    <property type="entry name" value="CoA-dependent acyltransferases"/>
    <property type="match status" value="2"/>
</dbReference>
<dbReference type="Gene3D" id="3.30.559.70">
    <property type="entry name" value="Choline/Carnitine o-acyltransferase, domain 2"/>
    <property type="match status" value="1"/>
</dbReference>
<dbReference type="Gene3D" id="3.30.559.10">
    <property type="entry name" value="Chloramphenicol acetyltransferase-like domain"/>
    <property type="match status" value="1"/>
</dbReference>
<keyword evidence="2 5" id="KW-0808">Transferase</keyword>
<dbReference type="InterPro" id="IPR042231">
    <property type="entry name" value="Cho/carn_acyl_trans_2"/>
</dbReference>
<dbReference type="InterPro" id="IPR039551">
    <property type="entry name" value="Cho/carn_acyl_trans"/>
</dbReference>
<name>A0A167R3N8_CALVF</name>
<dbReference type="PANTHER" id="PTHR22589:SF107">
    <property type="entry name" value="CHOLINE_CARNITINE ACYLTRANSFERASE DOMAIN-CONTAINING PROTEIN"/>
    <property type="match status" value="1"/>
</dbReference>
<keyword evidence="3 5" id="KW-0012">Acyltransferase</keyword>
<evidence type="ECO:0000259" key="7">
    <source>
        <dbReference type="Pfam" id="PF00755"/>
    </source>
</evidence>
<organism evidence="8 9">
    <name type="scientific">Calocera viscosa (strain TUFC12733)</name>
    <dbReference type="NCBI Taxonomy" id="1330018"/>
    <lineage>
        <taxon>Eukaryota</taxon>
        <taxon>Fungi</taxon>
        <taxon>Dikarya</taxon>
        <taxon>Basidiomycota</taxon>
        <taxon>Agaricomycotina</taxon>
        <taxon>Dacrymycetes</taxon>
        <taxon>Dacrymycetales</taxon>
        <taxon>Dacrymycetaceae</taxon>
        <taxon>Calocera</taxon>
    </lineage>
</organism>
<feature type="domain" description="Choline/carnitine acyltransferase" evidence="7">
    <location>
        <begin position="25"/>
        <end position="645"/>
    </location>
</feature>
<evidence type="ECO:0000256" key="6">
    <source>
        <dbReference type="SAM" id="MobiDB-lite"/>
    </source>
</evidence>
<dbReference type="Pfam" id="PF00755">
    <property type="entry name" value="Carn_acyltransf"/>
    <property type="match status" value="1"/>
</dbReference>
<dbReference type="InterPro" id="IPR000542">
    <property type="entry name" value="Carn_acyl_trans"/>
</dbReference>
<dbReference type="Proteomes" id="UP000076738">
    <property type="component" value="Unassembled WGS sequence"/>
</dbReference>
<evidence type="ECO:0000256" key="4">
    <source>
        <dbReference type="PIRSR" id="PIRSR600542-1"/>
    </source>
</evidence>
<dbReference type="PROSITE" id="PS00440">
    <property type="entry name" value="ACYLTRANSF_C_2"/>
    <property type="match status" value="1"/>
</dbReference>
<dbReference type="AlphaFoldDB" id="A0A167R3N8"/>
<evidence type="ECO:0000256" key="5">
    <source>
        <dbReference type="RuleBase" id="RU003801"/>
    </source>
</evidence>
<protein>
    <submittedName>
        <fullName evidence="8">Acyltransferase ChoActase/COT/CPT</fullName>
    </submittedName>
</protein>
<evidence type="ECO:0000313" key="8">
    <source>
        <dbReference type="EMBL" id="KZP00530.1"/>
    </source>
</evidence>
<evidence type="ECO:0000256" key="3">
    <source>
        <dbReference type="ARBA" id="ARBA00023315"/>
    </source>
</evidence>
<dbReference type="EMBL" id="KV417269">
    <property type="protein sequence ID" value="KZP00530.1"/>
    <property type="molecule type" value="Genomic_DNA"/>
</dbReference>
<dbReference type="GO" id="GO:0016746">
    <property type="term" value="F:acyltransferase activity"/>
    <property type="evidence" value="ECO:0007669"/>
    <property type="project" value="UniProtKB-KW"/>
</dbReference>
<sequence length="666" mass="75282">MFALHPPPGQQRLPTFHHQRSLPRLPVPPLRQTLDKYLKSLEPLLEEGELAGEGSKNEELQKRAAWADEFEKGIGRELQERLIDVDRASQNNWLDDNFWIKKAYHEWRAPLIVHSNWWLLFHSDTSIPANVADSPPAQGEFGEWQLRRAAWLTMRFLDFKEKVDREEIHPDSSRTGLWFNRPARSVFNLSRIPKTGCDVLSRKPALKEPGARSIMVMAKDWVYMVEVLGKDDEILRPREIEERLAEVVRDVEERVKKGEKGEAVGILSADDRDVWAKNREYLLTMSPVTNRKALTLVENCLFALCLDAYTIPAPSSSNYVPAPIEAHVRNTATSPDGLNRWYDKTLSVIVESSGRAGMMGEHSPCDALIPSIIVDYAVAEPIDVAAFTQNPTKAQTGDVIFDADTQAEPISRVWERVEWELDGKLKTEIEEAKVRAKAVVDDSEASQLWFDEYGSDWMKKTAKQSPDAYVQMALQLAFYKDQGFFSATYETASTRLFAHGRTEVIRTYSTDSRAFVRAMLDPSVSAEDRYKALSTAILSHNAFTRESSTGKGIDRHLMGLRLMLRDNEGEGVKLFTDPLFSKSQEWKLSTSGLSEGSRFHGTGFGTVWPDGYGINYLAGGELIKFGVESKYSAPNTDTQRFKQHVVDSLREMRQVCEEGAALSAKL</sequence>
<dbReference type="STRING" id="1330018.A0A167R3N8"/>
<evidence type="ECO:0000256" key="1">
    <source>
        <dbReference type="ARBA" id="ARBA00005232"/>
    </source>
</evidence>
<dbReference type="OrthoDB" id="240216at2759"/>
<dbReference type="InterPro" id="IPR023213">
    <property type="entry name" value="CAT-like_dom_sf"/>
</dbReference>
<accession>A0A167R3N8</accession>
<feature type="region of interest" description="Disordered" evidence="6">
    <location>
        <begin position="1"/>
        <end position="21"/>
    </location>
</feature>
<keyword evidence="9" id="KW-1185">Reference proteome</keyword>
<evidence type="ECO:0000256" key="2">
    <source>
        <dbReference type="ARBA" id="ARBA00022679"/>
    </source>
</evidence>
<gene>
    <name evidence="8" type="ORF">CALVIDRAFT_560492</name>
</gene>